<dbReference type="EMBL" id="CACRXK020014871">
    <property type="protein sequence ID" value="CAB4027549.1"/>
    <property type="molecule type" value="Genomic_DNA"/>
</dbReference>
<name>A0A7D9JE90_PARCT</name>
<organism evidence="2 3">
    <name type="scientific">Paramuricea clavata</name>
    <name type="common">Red gorgonian</name>
    <name type="synonym">Violescent sea-whip</name>
    <dbReference type="NCBI Taxonomy" id="317549"/>
    <lineage>
        <taxon>Eukaryota</taxon>
        <taxon>Metazoa</taxon>
        <taxon>Cnidaria</taxon>
        <taxon>Anthozoa</taxon>
        <taxon>Octocorallia</taxon>
        <taxon>Malacalcyonacea</taxon>
        <taxon>Plexauridae</taxon>
        <taxon>Paramuricea</taxon>
    </lineage>
</organism>
<dbReference type="AlphaFoldDB" id="A0A7D9JE90"/>
<dbReference type="Proteomes" id="UP001152795">
    <property type="component" value="Unassembled WGS sequence"/>
</dbReference>
<sequence length="912" mass="102980">ITSRLSGVLKLIKQEWNMDSASGNAYEQKTKISLGLDRQLRPVINTQTGPTSEIDRDQTIIREDAGFNPGKKKYEFKQIRHNTEDRDRGIRHVKLARRKRIGVNRTNRKLEDHNYFENCSIRYEGSDRWVIMHNLFDYIFIKNHQVRFDPPVKITRFSKVETQRCQPESRLSSCYCLTRRTANSMNGQSTSYHFTKCLSNKTKHDLELKTQRSLDAFTFHDPEKIQKWRIHLTHELLANKMFLFARVLVKTSDCEDEDLSMYDVLDYCHNVASEVELEVEKQIENNDSDVEWSDISDKTDDTESPESENDAKDNECLISCNISIEDAHPLAVKLNKLLQEGKIPENCIYYKFINDTTTFAMIDPTSASNFKWDDEVAEFFSTIKYLGGERTRKFIRGPGFLSIGKGGLIKECHAGYTTESGVIKPHLQSLHAFSQHPKAKVNKIIETDTVQVIPVVLASDGTALKPGLEYDQRQKAVVGLTHKVDASYVKQHPVPDPEEIKNKLITCADVTCAISLDNNATMPLAVHYRPKSVSGEDIFSSMENEIKTIQTCERCLELQQSSQHIVTSEMSTCSSKCEECLSSKSVCFECSDNGQVSDHTSLRSCDACLANGETCNKLAVVAVSTDCKSIRCSWSKWFIDLDGECSNVVLLRTLRDDADPSIRKELRKLLTLECVRNMDRMAVEPIVRVTRSNVLKVLEQQYVQARNHGYTSQKGIVFIAERGASAISFVDLSGCVEIKPNLLKRRVDLIMYKTIVQVNRICAFNGTVVFTDTKAGQVKQYHPVDSSVSVFLGSGETKSRDGTQSICSFAQVQGICNMENTLFVTDVSAGKVKLVTGLSSTITFLQMLGSFYDAFEIHPKCVPGGNVNEVSLQSAREKVKEVERRHNFAPDSNIFGVAQRGNLQIEQEHRGN</sequence>
<evidence type="ECO:0000313" key="3">
    <source>
        <dbReference type="Proteomes" id="UP001152795"/>
    </source>
</evidence>
<dbReference type="OrthoDB" id="5981398at2759"/>
<evidence type="ECO:0000313" key="2">
    <source>
        <dbReference type="EMBL" id="CAB4027549.1"/>
    </source>
</evidence>
<reference evidence="2" key="1">
    <citation type="submission" date="2020-04" db="EMBL/GenBank/DDBJ databases">
        <authorList>
            <person name="Alioto T."/>
            <person name="Alioto T."/>
            <person name="Gomez Garrido J."/>
        </authorList>
    </citation>
    <scope>NUCLEOTIDE SEQUENCE</scope>
    <source>
        <strain evidence="2">A484AB</strain>
    </source>
</reference>
<protein>
    <submittedName>
        <fullName evidence="2">Uncharacterized protein</fullName>
    </submittedName>
</protein>
<feature type="non-terminal residue" evidence="2">
    <location>
        <position position="1"/>
    </location>
</feature>
<feature type="region of interest" description="Disordered" evidence="1">
    <location>
        <begin position="288"/>
        <end position="311"/>
    </location>
</feature>
<gene>
    <name evidence="2" type="ORF">PACLA_8A059163</name>
</gene>
<accession>A0A7D9JE90</accession>
<keyword evidence="3" id="KW-1185">Reference proteome</keyword>
<comment type="caution">
    <text evidence="2">The sequence shown here is derived from an EMBL/GenBank/DDBJ whole genome shotgun (WGS) entry which is preliminary data.</text>
</comment>
<proteinExistence type="predicted"/>
<evidence type="ECO:0000256" key="1">
    <source>
        <dbReference type="SAM" id="MobiDB-lite"/>
    </source>
</evidence>